<dbReference type="AlphaFoldDB" id="A0A820Z8D7"/>
<dbReference type="OrthoDB" id="5539371at2759"/>
<dbReference type="EMBL" id="CAJNYT010000927">
    <property type="protein sequence ID" value="CAF3385066.1"/>
    <property type="molecule type" value="Genomic_DNA"/>
</dbReference>
<sequence length="272" mass="30776">MYSVRGGKLNLKGVDDHSSHAKKRKKHSSSSSSSSKKSKPVIDNEEDDGEQDFVQHGGWWKVTKFHEINGNIAIEFGTNSYVHSLDNGLFCVGPTRPFGEGPEQQQIITAIRTSENKVALKSGFGKYLAINKHGLVIGRSDAIGMREHFEPVFENGNLALSASNDKFIRFNDEGDLVAMDDTATEANFINIRSNAKRIHEKEQRQKELPVEEQGSIRETEINYIKKFQKFQDKKLRINPGDVDDLVNAKQTGLLHEVLLDRREQMKSDRYCK</sequence>
<dbReference type="Proteomes" id="UP000663833">
    <property type="component" value="Unassembled WGS sequence"/>
</dbReference>
<evidence type="ECO:0000313" key="16">
    <source>
        <dbReference type="Proteomes" id="UP000663873"/>
    </source>
</evidence>
<name>A0A820Z8D7_9BILA</name>
<evidence type="ECO:0000256" key="1">
    <source>
        <dbReference type="ARBA" id="ARBA00004604"/>
    </source>
</evidence>
<evidence type="ECO:0000256" key="2">
    <source>
        <dbReference type="ARBA" id="ARBA00010878"/>
    </source>
</evidence>
<dbReference type="Proteomes" id="UP000663862">
    <property type="component" value="Unassembled WGS sequence"/>
</dbReference>
<evidence type="ECO:0000256" key="3">
    <source>
        <dbReference type="ARBA" id="ARBA00023242"/>
    </source>
</evidence>
<dbReference type="Proteomes" id="UP000663872">
    <property type="component" value="Unassembled WGS sequence"/>
</dbReference>
<dbReference type="EMBL" id="CAJNXB010001258">
    <property type="protein sequence ID" value="CAF3151002.1"/>
    <property type="molecule type" value="Genomic_DNA"/>
</dbReference>
<organism evidence="14 15">
    <name type="scientific">Rotaria socialis</name>
    <dbReference type="NCBI Taxonomy" id="392032"/>
    <lineage>
        <taxon>Eukaryota</taxon>
        <taxon>Metazoa</taxon>
        <taxon>Spiralia</taxon>
        <taxon>Gnathifera</taxon>
        <taxon>Rotifera</taxon>
        <taxon>Eurotatoria</taxon>
        <taxon>Bdelloidea</taxon>
        <taxon>Philodinida</taxon>
        <taxon>Philodinidae</taxon>
        <taxon>Rotaria</taxon>
    </lineage>
</organism>
<dbReference type="Pfam" id="PF08555">
    <property type="entry name" value="FAM32A"/>
    <property type="match status" value="1"/>
</dbReference>
<dbReference type="EMBL" id="CAJOBS010000172">
    <property type="protein sequence ID" value="CAF4514157.1"/>
    <property type="molecule type" value="Genomic_DNA"/>
</dbReference>
<comment type="similarity">
    <text evidence="2">Belongs to the FRG1 family.</text>
</comment>
<dbReference type="EMBL" id="CAJNYD010002259">
    <property type="protein sequence ID" value="CAF3407731.1"/>
    <property type="molecule type" value="Genomic_DNA"/>
</dbReference>
<dbReference type="GO" id="GO:0005730">
    <property type="term" value="C:nucleolus"/>
    <property type="evidence" value="ECO:0007669"/>
    <property type="project" value="UniProtKB-SubCell"/>
</dbReference>
<dbReference type="SUPFAM" id="SSF50405">
    <property type="entry name" value="Actin-crosslinking proteins"/>
    <property type="match status" value="1"/>
</dbReference>
<dbReference type="EMBL" id="CAJNYU010000497">
    <property type="protein sequence ID" value="CAF3364430.1"/>
    <property type="molecule type" value="Genomic_DNA"/>
</dbReference>
<evidence type="ECO:0000313" key="13">
    <source>
        <dbReference type="EMBL" id="CAF4514157.1"/>
    </source>
</evidence>
<dbReference type="Proteomes" id="UP000663838">
    <property type="component" value="Unassembled WGS sequence"/>
</dbReference>
<dbReference type="GO" id="GO:0071013">
    <property type="term" value="C:catalytic step 2 spliceosome"/>
    <property type="evidence" value="ECO:0007669"/>
    <property type="project" value="TreeGrafter"/>
</dbReference>
<evidence type="ECO:0000313" key="6">
    <source>
        <dbReference type="EMBL" id="CAF3364430.1"/>
    </source>
</evidence>
<evidence type="ECO:0000313" key="14">
    <source>
        <dbReference type="EMBL" id="CAF4556640.1"/>
    </source>
</evidence>
<dbReference type="InterPro" id="IPR013865">
    <property type="entry name" value="FAM32A"/>
</dbReference>
<evidence type="ECO:0000313" key="5">
    <source>
        <dbReference type="EMBL" id="CAF3151002.1"/>
    </source>
</evidence>
<evidence type="ECO:0000313" key="10">
    <source>
        <dbReference type="EMBL" id="CAF4089220.1"/>
    </source>
</evidence>
<evidence type="ECO:0000256" key="4">
    <source>
        <dbReference type="SAM" id="MobiDB-lite"/>
    </source>
</evidence>
<dbReference type="EMBL" id="CAJOBO010000005">
    <property type="protein sequence ID" value="CAF4089220.1"/>
    <property type="molecule type" value="Genomic_DNA"/>
</dbReference>
<dbReference type="EMBL" id="CAJOBP010000419">
    <property type="protein sequence ID" value="CAF4175823.1"/>
    <property type="molecule type" value="Genomic_DNA"/>
</dbReference>
<comment type="caution">
    <text evidence="14">The sequence shown here is derived from an EMBL/GenBank/DDBJ whole genome shotgun (WGS) entry which is preliminary data.</text>
</comment>
<dbReference type="PANTHER" id="PTHR12928">
    <property type="entry name" value="FRG1 PROTEIN"/>
    <property type="match status" value="1"/>
</dbReference>
<reference evidence="14" key="1">
    <citation type="submission" date="2021-02" db="EMBL/GenBank/DDBJ databases">
        <authorList>
            <person name="Nowell W R."/>
        </authorList>
    </citation>
    <scope>NUCLEOTIDE SEQUENCE</scope>
</reference>
<dbReference type="CDD" id="cd23338">
    <property type="entry name" value="beta-trefoil_FSCN_FRG1"/>
    <property type="match status" value="1"/>
</dbReference>
<gene>
    <name evidence="6" type="ORF">FME351_LOCUS5732</name>
    <name evidence="7" type="ORF">GRG538_LOCUS8569</name>
    <name evidence="10" type="ORF">HFQ381_LOCUS217</name>
    <name evidence="9" type="ORF">KIK155_LOCUS16901</name>
    <name evidence="8" type="ORF">LUA448_LOCUS18207</name>
    <name evidence="14" type="ORF">QYT958_LOCUS8699</name>
    <name evidence="5" type="ORF">TIS948_LOCUS9706</name>
    <name evidence="13" type="ORF">TOA249_LOCUS4493</name>
    <name evidence="12" type="ORF">TSG867_LOCUS1256</name>
    <name evidence="11" type="ORF">UJA718_LOCUS4990</name>
</gene>
<dbReference type="PANTHER" id="PTHR12928:SF0">
    <property type="entry name" value="FSHD REGION GENE 1"/>
    <property type="match status" value="1"/>
</dbReference>
<evidence type="ECO:0000313" key="11">
    <source>
        <dbReference type="EMBL" id="CAF4175823.1"/>
    </source>
</evidence>
<dbReference type="Proteomes" id="UP000663851">
    <property type="component" value="Unassembled WGS sequence"/>
</dbReference>
<dbReference type="EMBL" id="CAJNYV010002985">
    <property type="protein sequence ID" value="CAF3520654.1"/>
    <property type="molecule type" value="Genomic_DNA"/>
</dbReference>
<dbReference type="InterPro" id="IPR010414">
    <property type="entry name" value="FRG1"/>
</dbReference>
<dbReference type="EMBL" id="CAJOBQ010000027">
    <property type="protein sequence ID" value="CAF4220567.1"/>
    <property type="molecule type" value="Genomic_DNA"/>
</dbReference>
<proteinExistence type="inferred from homology"/>
<dbReference type="InterPro" id="IPR008999">
    <property type="entry name" value="Actin-crosslinking"/>
</dbReference>
<dbReference type="Proteomes" id="UP000663873">
    <property type="component" value="Unassembled WGS sequence"/>
</dbReference>
<accession>A0A820Z8D7</accession>
<feature type="region of interest" description="Disordered" evidence="4">
    <location>
        <begin position="1"/>
        <end position="48"/>
    </location>
</feature>
<keyword evidence="3" id="KW-0539">Nucleus</keyword>
<evidence type="ECO:0000313" key="8">
    <source>
        <dbReference type="EMBL" id="CAF3407731.1"/>
    </source>
</evidence>
<protein>
    <submittedName>
        <fullName evidence="14">Uncharacterized protein</fullName>
    </submittedName>
</protein>
<evidence type="ECO:0000313" key="7">
    <source>
        <dbReference type="EMBL" id="CAF3385066.1"/>
    </source>
</evidence>
<dbReference type="Proteomes" id="UP000663825">
    <property type="component" value="Unassembled WGS sequence"/>
</dbReference>
<dbReference type="Proteomes" id="UP000663865">
    <property type="component" value="Unassembled WGS sequence"/>
</dbReference>
<evidence type="ECO:0000313" key="15">
    <source>
        <dbReference type="Proteomes" id="UP000663848"/>
    </source>
</evidence>
<dbReference type="EMBL" id="CAJOBR010000882">
    <property type="protein sequence ID" value="CAF4556640.1"/>
    <property type="molecule type" value="Genomic_DNA"/>
</dbReference>
<dbReference type="Gene3D" id="2.80.10.50">
    <property type="match status" value="1"/>
</dbReference>
<evidence type="ECO:0000313" key="9">
    <source>
        <dbReference type="EMBL" id="CAF3520654.1"/>
    </source>
</evidence>
<dbReference type="Proteomes" id="UP000663848">
    <property type="component" value="Unassembled WGS sequence"/>
</dbReference>
<dbReference type="Pfam" id="PF06229">
    <property type="entry name" value="FRG1"/>
    <property type="match status" value="1"/>
</dbReference>
<dbReference type="GO" id="GO:0055120">
    <property type="term" value="C:striated muscle dense body"/>
    <property type="evidence" value="ECO:0007669"/>
    <property type="project" value="TreeGrafter"/>
</dbReference>
<dbReference type="Proteomes" id="UP000663869">
    <property type="component" value="Unassembled WGS sequence"/>
</dbReference>
<evidence type="ECO:0000313" key="12">
    <source>
        <dbReference type="EMBL" id="CAF4220567.1"/>
    </source>
</evidence>
<dbReference type="GO" id="GO:0051015">
    <property type="term" value="F:actin filament binding"/>
    <property type="evidence" value="ECO:0007669"/>
    <property type="project" value="TreeGrafter"/>
</dbReference>
<keyword evidence="16" id="KW-1185">Reference proteome</keyword>
<comment type="subcellular location">
    <subcellularLocation>
        <location evidence="1">Nucleus</location>
        <location evidence="1">Nucleolus</location>
    </subcellularLocation>
</comment>